<organism evidence="3">
    <name type="scientific">hydrothermal vent metagenome</name>
    <dbReference type="NCBI Taxonomy" id="652676"/>
    <lineage>
        <taxon>unclassified sequences</taxon>
        <taxon>metagenomes</taxon>
        <taxon>ecological metagenomes</taxon>
    </lineage>
</organism>
<dbReference type="InterPro" id="IPR052155">
    <property type="entry name" value="Biofilm_reg_signaling"/>
</dbReference>
<dbReference type="SMART" id="SM00267">
    <property type="entry name" value="GGDEF"/>
    <property type="match status" value="1"/>
</dbReference>
<dbReference type="SUPFAM" id="SSF55781">
    <property type="entry name" value="GAF domain-like"/>
    <property type="match status" value="1"/>
</dbReference>
<name>A0A3B1CP55_9ZZZZ</name>
<dbReference type="NCBIfam" id="TIGR00254">
    <property type="entry name" value="GGDEF"/>
    <property type="match status" value="1"/>
</dbReference>
<dbReference type="PROSITE" id="PS50883">
    <property type="entry name" value="EAL"/>
    <property type="match status" value="1"/>
</dbReference>
<dbReference type="Gene3D" id="3.30.70.270">
    <property type="match status" value="1"/>
</dbReference>
<dbReference type="CDD" id="cd01948">
    <property type="entry name" value="EAL"/>
    <property type="match status" value="1"/>
</dbReference>
<accession>A0A3B1CP55</accession>
<dbReference type="InterPro" id="IPR001633">
    <property type="entry name" value="EAL_dom"/>
</dbReference>
<dbReference type="Pfam" id="PF00990">
    <property type="entry name" value="GGDEF"/>
    <property type="match status" value="1"/>
</dbReference>
<dbReference type="InterPro" id="IPR029787">
    <property type="entry name" value="Nucleotide_cyclase"/>
</dbReference>
<protein>
    <submittedName>
        <fullName evidence="3">Diguanylate cyclase/phosphodiesterase (GGDEF &amp; EAL domains) with PAS/PAC sensor(S)</fullName>
    </submittedName>
</protein>
<evidence type="ECO:0000313" key="3">
    <source>
        <dbReference type="EMBL" id="VAX24480.1"/>
    </source>
</evidence>
<dbReference type="PROSITE" id="PS50887">
    <property type="entry name" value="GGDEF"/>
    <property type="match status" value="1"/>
</dbReference>
<dbReference type="InterPro" id="IPR029016">
    <property type="entry name" value="GAF-like_dom_sf"/>
</dbReference>
<feature type="domain" description="GGDEF" evidence="2">
    <location>
        <begin position="260"/>
        <end position="393"/>
    </location>
</feature>
<evidence type="ECO:0000259" key="2">
    <source>
        <dbReference type="PROSITE" id="PS50887"/>
    </source>
</evidence>
<dbReference type="SMART" id="SM00052">
    <property type="entry name" value="EAL"/>
    <property type="match status" value="1"/>
</dbReference>
<reference evidence="3" key="1">
    <citation type="submission" date="2018-06" db="EMBL/GenBank/DDBJ databases">
        <authorList>
            <person name="Zhirakovskaya E."/>
        </authorList>
    </citation>
    <scope>NUCLEOTIDE SEQUENCE</scope>
</reference>
<dbReference type="Pfam" id="PF13185">
    <property type="entry name" value="GAF_2"/>
    <property type="match status" value="1"/>
</dbReference>
<dbReference type="Gene3D" id="3.30.450.40">
    <property type="match status" value="1"/>
</dbReference>
<dbReference type="EMBL" id="UOGE01000095">
    <property type="protein sequence ID" value="VAX24480.1"/>
    <property type="molecule type" value="Genomic_DNA"/>
</dbReference>
<dbReference type="SMART" id="SM00065">
    <property type="entry name" value="GAF"/>
    <property type="match status" value="1"/>
</dbReference>
<dbReference type="Pfam" id="PF00563">
    <property type="entry name" value="EAL"/>
    <property type="match status" value="1"/>
</dbReference>
<dbReference type="CDD" id="cd01949">
    <property type="entry name" value="GGDEF"/>
    <property type="match status" value="1"/>
</dbReference>
<feature type="domain" description="EAL" evidence="1">
    <location>
        <begin position="402"/>
        <end position="660"/>
    </location>
</feature>
<proteinExistence type="predicted"/>
<dbReference type="PANTHER" id="PTHR44757:SF2">
    <property type="entry name" value="BIOFILM ARCHITECTURE MAINTENANCE PROTEIN MBAA"/>
    <property type="match status" value="1"/>
</dbReference>
<dbReference type="SUPFAM" id="SSF55073">
    <property type="entry name" value="Nucleotide cyclase"/>
    <property type="match status" value="1"/>
</dbReference>
<dbReference type="SUPFAM" id="SSF141868">
    <property type="entry name" value="EAL domain-like"/>
    <property type="match status" value="1"/>
</dbReference>
<dbReference type="AlphaFoldDB" id="A0A3B1CP55"/>
<dbReference type="InterPro" id="IPR000160">
    <property type="entry name" value="GGDEF_dom"/>
</dbReference>
<dbReference type="InterPro" id="IPR035919">
    <property type="entry name" value="EAL_sf"/>
</dbReference>
<dbReference type="Gene3D" id="3.20.20.450">
    <property type="entry name" value="EAL domain"/>
    <property type="match status" value="1"/>
</dbReference>
<evidence type="ECO:0000259" key="1">
    <source>
        <dbReference type="PROSITE" id="PS50883"/>
    </source>
</evidence>
<dbReference type="InterPro" id="IPR043128">
    <property type="entry name" value="Rev_trsase/Diguanyl_cyclase"/>
</dbReference>
<dbReference type="InterPro" id="IPR003018">
    <property type="entry name" value="GAF"/>
</dbReference>
<sequence>MDQIIEITRQLDRLVKERDEYAKALSDSTMAYMEKIKELSTIKRMLDVMKFIPDRARVCREIVNIIIDETITDSCSLWLITESEKYLELTAIKRQMDETARYFEQGNPPVHRFEMGKRVVGRVATIGRTIFLKNIKINNLLLASRLKGASQAGSLLCLPIKDKEKVAGVLSLSHPEKNAFTGEIRRILDLAASQASVALVNLGMFERIQKLNHDLEIMIKQRTKQLDHQAHHDALTELPNRLLFDDRLEHSIARAQRDSIMLTVMFIDVSNFKRIIDGLGHSTGDWLLKKIANRLIGCLREVDTVSRNGGKEFAILLEDIVHENEAVIVARKLIKSLSEPFIFEDRELFLTVSAGLAFFPEDGQSGVDLVKNAVNAMRHAKELGKNNYQIFTRAMQERAIQRVELETDIRKAIQKNELRAYYQPRIDLKTMKVVGMEALIRWRRHSSGLVLPAHFIPVAEEIGFIVNIDEWILRAACEFTNNINVNGTGFSAKPLNVSVNLSARNFERLDLIETVQEAASISGLHPNHLELEVTESTIIRNMDLAIRILKKLRDRGFKVSVDDFGTGYSSLNYLTKFPLTTLKMDRSFVVDIPSNVNSRSIAKAIILMAKEMDVKVVAEGVETQDQLNFLVDHGCDEVQGYIFSPPVSGAEFRKLPADYKKKDSLIG</sequence>
<dbReference type="PANTHER" id="PTHR44757">
    <property type="entry name" value="DIGUANYLATE CYCLASE DGCP"/>
    <property type="match status" value="1"/>
</dbReference>
<gene>
    <name evidence="3" type="ORF">MNBD_NITROSPINAE02-846</name>
</gene>